<evidence type="ECO:0000259" key="9">
    <source>
        <dbReference type="Pfam" id="PF17768"/>
    </source>
</evidence>
<feature type="domain" description="DHHA1" evidence="8">
    <location>
        <begin position="330"/>
        <end position="411"/>
    </location>
</feature>
<evidence type="ECO:0000256" key="3">
    <source>
        <dbReference type="ARBA" id="ARBA00022722"/>
    </source>
</evidence>
<dbReference type="Gene3D" id="2.40.50.460">
    <property type="match status" value="1"/>
</dbReference>
<dbReference type="InterPro" id="IPR004610">
    <property type="entry name" value="RecJ"/>
</dbReference>
<reference evidence="10 11" key="1">
    <citation type="journal article" date="2016" name="Environ. Microbiol.">
        <title>Genomic resolution of a cold subsurface aquifer community provides metabolic insights for novel microbes adapted to high CO concentrations.</title>
        <authorList>
            <person name="Probst A.J."/>
            <person name="Castelle C.J."/>
            <person name="Singh A."/>
            <person name="Brown C.T."/>
            <person name="Anantharaman K."/>
            <person name="Sharon I."/>
            <person name="Hug L.A."/>
            <person name="Burstein D."/>
            <person name="Emerson J.B."/>
            <person name="Thomas B.C."/>
            <person name="Banfield J.F."/>
        </authorList>
    </citation>
    <scope>NUCLEOTIDE SEQUENCE [LARGE SCALE GENOMIC DNA]</scope>
    <source>
        <strain evidence="10">CG2_30_43_9</strain>
    </source>
</reference>
<feature type="domain" description="RecJ OB" evidence="9">
    <location>
        <begin position="431"/>
        <end position="535"/>
    </location>
</feature>
<feature type="domain" description="DDH" evidence="7">
    <location>
        <begin position="51"/>
        <end position="181"/>
    </location>
</feature>
<evidence type="ECO:0000256" key="4">
    <source>
        <dbReference type="ARBA" id="ARBA00022801"/>
    </source>
</evidence>
<name>A0A1J5G819_9BACT</name>
<dbReference type="Pfam" id="PF02272">
    <property type="entry name" value="DHHA1"/>
    <property type="match status" value="1"/>
</dbReference>
<dbReference type="AlphaFoldDB" id="A0A1J5G819"/>
<feature type="coiled-coil region" evidence="6">
    <location>
        <begin position="406"/>
        <end position="439"/>
    </location>
</feature>
<dbReference type="PANTHER" id="PTHR30255:SF2">
    <property type="entry name" value="SINGLE-STRANDED-DNA-SPECIFIC EXONUCLEASE RECJ"/>
    <property type="match status" value="1"/>
</dbReference>
<dbReference type="NCBIfam" id="TIGR00644">
    <property type="entry name" value="recJ"/>
    <property type="match status" value="1"/>
</dbReference>
<accession>A0A1J5G819</accession>
<dbReference type="InterPro" id="IPR041122">
    <property type="entry name" value="RecJ_OB"/>
</dbReference>
<keyword evidence="6" id="KW-0175">Coiled coil</keyword>
<dbReference type="InterPro" id="IPR003156">
    <property type="entry name" value="DHHA1_dom"/>
</dbReference>
<evidence type="ECO:0000256" key="2">
    <source>
        <dbReference type="ARBA" id="ARBA00019841"/>
    </source>
</evidence>
<dbReference type="Gene3D" id="3.90.1640.30">
    <property type="match status" value="1"/>
</dbReference>
<protein>
    <recommendedName>
        <fullName evidence="2">Single-stranded-DNA-specific exonuclease RecJ</fullName>
    </recommendedName>
</protein>
<evidence type="ECO:0000256" key="6">
    <source>
        <dbReference type="SAM" id="Coils"/>
    </source>
</evidence>
<dbReference type="EMBL" id="MNYX01000033">
    <property type="protein sequence ID" value="OIP65786.1"/>
    <property type="molecule type" value="Genomic_DNA"/>
</dbReference>
<sequence length="541" mass="60633">MLLKKRGITNAGDAEHFLYPDFERDVRDPFGILNMEKAVERILCAIDTNERIAIYADYDCDGIPGATIFYDFLKKIKYENFEVYIPHRNIEGYGLNNKALDALAERGATVVITIDCGIVDIEEADHARKLGIDLIVTDHHLPQDILPKAYAIINSKQAGDTYHDKMLCGAGVAWKLVCALLARRGEVWGVPKGWEKWLLDMAGISTIADMVPLRNENRALAKYGLVVLRKSRRPGLLALLQKMDMNQANIVEDDIGFMIGPRINAASRMGEPMDAFRLLSAETREEADEYAEKLMHLNDARKGLVASMVKEAHKHLEGRTLREIIVIGNPMWKPGLVGLVAMSLVKKYERTIFVWGRTESGEIKGSCRSDGTVHVVDMMTSVPEGVFIDVGGHEEAGGFSVSSDAVHTLEDELVKAYQLARKEKENTELSVDMELALSEVNWVNWKQIEKFAPFGTANPKPVFLFEKVKIAEARFFGKEKTHLELSFDGSGIKAILFFADSGKYKILKAGVTVDLVATMEVNTFRNNRELRLRIVEVVKKM</sequence>
<keyword evidence="4" id="KW-0378">Hydrolase</keyword>
<dbReference type="InterPro" id="IPR038763">
    <property type="entry name" value="DHH_sf"/>
</dbReference>
<dbReference type="Pfam" id="PF17768">
    <property type="entry name" value="RecJ_OB"/>
    <property type="match status" value="1"/>
</dbReference>
<dbReference type="Proteomes" id="UP000182059">
    <property type="component" value="Unassembled WGS sequence"/>
</dbReference>
<dbReference type="GO" id="GO:0006310">
    <property type="term" value="P:DNA recombination"/>
    <property type="evidence" value="ECO:0007669"/>
    <property type="project" value="InterPro"/>
</dbReference>
<organism evidence="10 11">
    <name type="scientific">Candidatus Nomurabacteria bacterium CG2_30_43_9</name>
    <dbReference type="NCBI Taxonomy" id="1805283"/>
    <lineage>
        <taxon>Bacteria</taxon>
        <taxon>Candidatus Nomuraibacteriota</taxon>
    </lineage>
</organism>
<comment type="caution">
    <text evidence="10">The sequence shown here is derived from an EMBL/GenBank/DDBJ whole genome shotgun (WGS) entry which is preliminary data.</text>
</comment>
<dbReference type="GO" id="GO:0008409">
    <property type="term" value="F:5'-3' exonuclease activity"/>
    <property type="evidence" value="ECO:0007669"/>
    <property type="project" value="InterPro"/>
</dbReference>
<dbReference type="Pfam" id="PF01368">
    <property type="entry name" value="DHH"/>
    <property type="match status" value="1"/>
</dbReference>
<evidence type="ECO:0000313" key="10">
    <source>
        <dbReference type="EMBL" id="OIP65786.1"/>
    </source>
</evidence>
<dbReference type="GO" id="GO:0006281">
    <property type="term" value="P:DNA repair"/>
    <property type="evidence" value="ECO:0007669"/>
    <property type="project" value="InterPro"/>
</dbReference>
<keyword evidence="5 10" id="KW-0269">Exonuclease</keyword>
<dbReference type="PANTHER" id="PTHR30255">
    <property type="entry name" value="SINGLE-STRANDED-DNA-SPECIFIC EXONUCLEASE RECJ"/>
    <property type="match status" value="1"/>
</dbReference>
<proteinExistence type="inferred from homology"/>
<comment type="similarity">
    <text evidence="1">Belongs to the RecJ family.</text>
</comment>
<evidence type="ECO:0000259" key="7">
    <source>
        <dbReference type="Pfam" id="PF01368"/>
    </source>
</evidence>
<dbReference type="InterPro" id="IPR051673">
    <property type="entry name" value="SSDNA_exonuclease_RecJ"/>
</dbReference>
<evidence type="ECO:0000259" key="8">
    <source>
        <dbReference type="Pfam" id="PF02272"/>
    </source>
</evidence>
<evidence type="ECO:0000256" key="1">
    <source>
        <dbReference type="ARBA" id="ARBA00005915"/>
    </source>
</evidence>
<dbReference type="GO" id="GO:0003676">
    <property type="term" value="F:nucleic acid binding"/>
    <property type="evidence" value="ECO:0007669"/>
    <property type="project" value="InterPro"/>
</dbReference>
<gene>
    <name evidence="10" type="ORF">AUK15_01205</name>
</gene>
<evidence type="ECO:0000256" key="5">
    <source>
        <dbReference type="ARBA" id="ARBA00022839"/>
    </source>
</evidence>
<evidence type="ECO:0000313" key="11">
    <source>
        <dbReference type="Proteomes" id="UP000182059"/>
    </source>
</evidence>
<keyword evidence="3" id="KW-0540">Nuclease</keyword>
<dbReference type="SUPFAM" id="SSF64182">
    <property type="entry name" value="DHH phosphoesterases"/>
    <property type="match status" value="1"/>
</dbReference>
<dbReference type="InterPro" id="IPR001667">
    <property type="entry name" value="DDH_dom"/>
</dbReference>